<comment type="caution">
    <text evidence="1">The sequence shown here is derived from an EMBL/GenBank/DDBJ whole genome shotgun (WGS) entry which is preliminary data.</text>
</comment>
<sequence length="145" mass="16434">MLTEFGKALKTQASKKVRCKTVSRSKLSQENLKAELLPLPGNMKANLFIFFILLAISKDPVVAERASSKDCPPEMRKGTPLFTYCFEKLKELPALIRPAVHKFMSDCAKNVIEPCHVSLQLQKNFEKTLDQILPAYPLNIDHNEF</sequence>
<organism evidence="1 2">
    <name type="scientific">Plakobranchus ocellatus</name>
    <dbReference type="NCBI Taxonomy" id="259542"/>
    <lineage>
        <taxon>Eukaryota</taxon>
        <taxon>Metazoa</taxon>
        <taxon>Spiralia</taxon>
        <taxon>Lophotrochozoa</taxon>
        <taxon>Mollusca</taxon>
        <taxon>Gastropoda</taxon>
        <taxon>Heterobranchia</taxon>
        <taxon>Euthyneura</taxon>
        <taxon>Panpulmonata</taxon>
        <taxon>Sacoglossa</taxon>
        <taxon>Placobranchoidea</taxon>
        <taxon>Plakobranchidae</taxon>
        <taxon>Plakobranchus</taxon>
    </lineage>
</organism>
<dbReference type="Proteomes" id="UP000735302">
    <property type="component" value="Unassembled WGS sequence"/>
</dbReference>
<keyword evidence="2" id="KW-1185">Reference proteome</keyword>
<name>A0AAV3ZSW0_9GAST</name>
<reference evidence="1 2" key="1">
    <citation type="journal article" date="2021" name="Elife">
        <title>Chloroplast acquisition without the gene transfer in kleptoplastic sea slugs, Plakobranchus ocellatus.</title>
        <authorList>
            <person name="Maeda T."/>
            <person name="Takahashi S."/>
            <person name="Yoshida T."/>
            <person name="Shimamura S."/>
            <person name="Takaki Y."/>
            <person name="Nagai Y."/>
            <person name="Toyoda A."/>
            <person name="Suzuki Y."/>
            <person name="Arimoto A."/>
            <person name="Ishii H."/>
            <person name="Satoh N."/>
            <person name="Nishiyama T."/>
            <person name="Hasebe M."/>
            <person name="Maruyama T."/>
            <person name="Minagawa J."/>
            <person name="Obokata J."/>
            <person name="Shigenobu S."/>
        </authorList>
    </citation>
    <scope>NUCLEOTIDE SEQUENCE [LARGE SCALE GENOMIC DNA]</scope>
</reference>
<proteinExistence type="predicted"/>
<protein>
    <submittedName>
        <fullName evidence="1">Uncharacterized protein</fullName>
    </submittedName>
</protein>
<dbReference type="AlphaFoldDB" id="A0AAV3ZSW0"/>
<dbReference type="EMBL" id="BLXT01002786">
    <property type="protein sequence ID" value="GFN97503.1"/>
    <property type="molecule type" value="Genomic_DNA"/>
</dbReference>
<evidence type="ECO:0000313" key="1">
    <source>
        <dbReference type="EMBL" id="GFN97503.1"/>
    </source>
</evidence>
<gene>
    <name evidence="1" type="ORF">PoB_002400900</name>
</gene>
<accession>A0AAV3ZSW0</accession>
<evidence type="ECO:0000313" key="2">
    <source>
        <dbReference type="Proteomes" id="UP000735302"/>
    </source>
</evidence>